<dbReference type="OrthoDB" id="5526825at2"/>
<dbReference type="Pfam" id="PF18962">
    <property type="entry name" value="Por_Secre_tail"/>
    <property type="match status" value="1"/>
</dbReference>
<reference evidence="3 4" key="1">
    <citation type="submission" date="2019-08" db="EMBL/GenBank/DDBJ databases">
        <title>Genome of Phaeodactylibacter luteus.</title>
        <authorList>
            <person name="Bowman J.P."/>
        </authorList>
    </citation>
    <scope>NUCLEOTIDE SEQUENCE [LARGE SCALE GENOMIC DNA]</scope>
    <source>
        <strain evidence="3 4">KCTC 42180</strain>
    </source>
</reference>
<dbReference type="AlphaFoldDB" id="A0A5C6RL93"/>
<comment type="caution">
    <text evidence="3">The sequence shown here is derived from an EMBL/GenBank/DDBJ whole genome shotgun (WGS) entry which is preliminary data.</text>
</comment>
<keyword evidence="1" id="KW-1133">Transmembrane helix</keyword>
<name>A0A5C6RL93_9BACT</name>
<dbReference type="NCBIfam" id="TIGR04183">
    <property type="entry name" value="Por_Secre_tail"/>
    <property type="match status" value="1"/>
</dbReference>
<feature type="transmembrane region" description="Helical" evidence="1">
    <location>
        <begin position="103"/>
        <end position="121"/>
    </location>
</feature>
<accession>A0A5C6RL93</accession>
<organism evidence="3 4">
    <name type="scientific">Phaeodactylibacter luteus</name>
    <dbReference type="NCBI Taxonomy" id="1564516"/>
    <lineage>
        <taxon>Bacteria</taxon>
        <taxon>Pseudomonadati</taxon>
        <taxon>Bacteroidota</taxon>
        <taxon>Saprospiria</taxon>
        <taxon>Saprospirales</taxon>
        <taxon>Haliscomenobacteraceae</taxon>
        <taxon>Phaeodactylibacter</taxon>
    </lineage>
</organism>
<protein>
    <submittedName>
        <fullName evidence="3">T9SS type A sorting domain-containing protein</fullName>
    </submittedName>
</protein>
<evidence type="ECO:0000256" key="1">
    <source>
        <dbReference type="SAM" id="Phobius"/>
    </source>
</evidence>
<dbReference type="Proteomes" id="UP000321580">
    <property type="component" value="Unassembled WGS sequence"/>
</dbReference>
<feature type="domain" description="Secretion system C-terminal sorting" evidence="2">
    <location>
        <begin position="558"/>
        <end position="626"/>
    </location>
</feature>
<evidence type="ECO:0000313" key="4">
    <source>
        <dbReference type="Proteomes" id="UP000321580"/>
    </source>
</evidence>
<dbReference type="InterPro" id="IPR026444">
    <property type="entry name" value="Secre_tail"/>
</dbReference>
<dbReference type="EMBL" id="VOOR01000018">
    <property type="protein sequence ID" value="TXB63171.1"/>
    <property type="molecule type" value="Genomic_DNA"/>
</dbReference>
<evidence type="ECO:0000259" key="2">
    <source>
        <dbReference type="Pfam" id="PF18962"/>
    </source>
</evidence>
<keyword evidence="4" id="KW-1185">Reference proteome</keyword>
<keyword evidence="1" id="KW-0812">Transmembrane</keyword>
<gene>
    <name evidence="3" type="ORF">FRY97_10200</name>
</gene>
<keyword evidence="1" id="KW-0472">Membrane</keyword>
<evidence type="ECO:0000313" key="3">
    <source>
        <dbReference type="EMBL" id="TXB63171.1"/>
    </source>
</evidence>
<proteinExistence type="predicted"/>
<sequence length="634" mass="68263">MCARFTGRRPDCHFFRACPCRKEGACPCQRAGAAMLRGSLSARPLALQASGLAFGHPCAALGQCQAIKPGNINTCGILVYAHFTLPSVNTAHLIGVRTEKTRTMFRSLFALLFALAFPLLAQAQPAFSVGVSPFSIPGFEGVQSFVSATHNGYIVLLGGRKDGLHQRQPFASFAAAGNNATIHVLQPASGAYWSTALSGLPEALQEQLQSTNMQFHQSGEQLVITGGYGYSESVGDHITHALLTVADVPTLINAVINDGDLAAAFEFAPDARMAVTGGYLHHLQDTFYLVGGHKFTGRYNPHNGPSFVQEYTNQVRRFTLDMEGSPAIGFYEAWTDEMNLHRRDYNLVPQVFPGGIHGFTAFSGVFQHAADLPFLNSVDITAEGYTVNNDFEQFLNHYHCGTAPLYDPATGEMHTLFFGGMSQYYFTPEGDLRQDDQVPFVPTIGAVTRYSDGTMSEYKVGELPALLGAGSEFIPVGNGYSGWPEVQQMSYPAAGDSLFIGYLVGGIESSSENIFFVNNGTQSAPSGTLFSVYLKAESVSAAEEVNQPSGIAELSLSPNPASGQVALSYRLSSPLQVNVTIADMNGQIIRQKGLGLQLPGQYEEWIDTAQLPAGAYLLHLSAGQSQRVLPLVVH</sequence>